<dbReference type="OrthoDB" id="1148284at2"/>
<dbReference type="EMBL" id="SJCY01000009">
    <property type="protein sequence ID" value="TDG35611.1"/>
    <property type="molecule type" value="Genomic_DNA"/>
</dbReference>
<accession>A0A4R5MJ67</accession>
<dbReference type="RefSeq" id="WP_133263221.1">
    <property type="nucleotide sequence ID" value="NZ_SJCY01000009.1"/>
</dbReference>
<proteinExistence type="predicted"/>
<reference evidence="1 2" key="1">
    <citation type="submission" date="2019-02" db="EMBL/GenBank/DDBJ databases">
        <title>Pedobacter sp. nov., a novel speices isolated from soil of pinguins habitat in Antarcitica.</title>
        <authorList>
            <person name="He R.-H."/>
        </authorList>
    </citation>
    <scope>NUCLEOTIDE SEQUENCE [LARGE SCALE GENOMIC DNA]</scope>
    <source>
        <strain evidence="1 2">E01020</strain>
    </source>
</reference>
<dbReference type="AlphaFoldDB" id="A0A4R5MJ67"/>
<organism evidence="1 2">
    <name type="scientific">Pedobacter changchengzhani</name>
    <dbReference type="NCBI Taxonomy" id="2529274"/>
    <lineage>
        <taxon>Bacteria</taxon>
        <taxon>Pseudomonadati</taxon>
        <taxon>Bacteroidota</taxon>
        <taxon>Sphingobacteriia</taxon>
        <taxon>Sphingobacteriales</taxon>
        <taxon>Sphingobacteriaceae</taxon>
        <taxon>Pedobacter</taxon>
    </lineage>
</organism>
<comment type="caution">
    <text evidence="1">The sequence shown here is derived from an EMBL/GenBank/DDBJ whole genome shotgun (WGS) entry which is preliminary data.</text>
</comment>
<dbReference type="Proteomes" id="UP000295668">
    <property type="component" value="Unassembled WGS sequence"/>
</dbReference>
<gene>
    <name evidence="1" type="ORF">EZJ43_13405</name>
</gene>
<protein>
    <submittedName>
        <fullName evidence="1">Uncharacterized protein</fullName>
    </submittedName>
</protein>
<evidence type="ECO:0000313" key="1">
    <source>
        <dbReference type="EMBL" id="TDG35611.1"/>
    </source>
</evidence>
<keyword evidence="2" id="KW-1185">Reference proteome</keyword>
<name>A0A4R5MJ67_9SPHI</name>
<evidence type="ECO:0000313" key="2">
    <source>
        <dbReference type="Proteomes" id="UP000295668"/>
    </source>
</evidence>
<sequence length="516" mass="59095">MKNIVLIFIFIFTAQLLKASECYHYHTGKKYELETVGGKLFLALITTDPNKISIAGYSKILLKDILPANSKIVAETQDGVIVKNDVAYYYIPKSTFYDDKLLIDKIAESSLTNYPQIGFTFFMDGFWKKLAYNPYYPTKAQRVKFTPVKNMPKNATIMASFPNGGTTTYLLKDKSKVYSYDESSAEVTIIKNITPSTAKIDTLNESSDEFCIYDDNTFYLTRDNFRTVENVTTQFKDRPLKQSFLKLKFHRPNSFRTYLDFQDGALWSYVSAGISLEQGGDVNFYQVENSKYLEPSGLVLHKGFLYDDPWNLVYENHPIDLPKLKNIKDFALNEDGSYSVGKDIYKVRDLDGGSILEKVENIVAVGSDAVRTFNNALWTYRHPISMFFATKNSITFYNAETQKIEKEINFKSPLKNLILAYAFDNKLLIENEVIQSMADYESMEFLGSTVQVVSPCDGGRGQIEIVVNYDYYFKDKNGVYKYHTGNKGLVKLKDINALDCTQANFIETFWDKKKEN</sequence>